<dbReference type="InterPro" id="IPR036873">
    <property type="entry name" value="Rhodanese-like_dom_sf"/>
</dbReference>
<sequence>MSTASWNQPLPQISVEELARRLAEAPDGLQLIDVREPQEVAIAAIDGFEVLPLSQFERWSADIRQRFDPDAETLVLCHHGIRSAQMSQWLIAQGFSQVKNISGGIDAYSNRVDPSVPRY</sequence>
<protein>
    <submittedName>
        <fullName evidence="2">Rhodanese-related sulfurtransferase</fullName>
    </submittedName>
</protein>
<evidence type="ECO:0000313" key="2">
    <source>
        <dbReference type="EMBL" id="QIZ72390.1"/>
    </source>
</evidence>
<evidence type="ECO:0000313" key="3">
    <source>
        <dbReference type="Proteomes" id="UP000500857"/>
    </source>
</evidence>
<name>A0A6H1U2J9_9CYAN</name>
<dbReference type="Proteomes" id="UP000500857">
    <property type="component" value="Chromosome"/>
</dbReference>
<reference evidence="2 3" key="1">
    <citation type="submission" date="2020-04" db="EMBL/GenBank/DDBJ databases">
        <authorList>
            <person name="Basu S."/>
            <person name="Maruthanayagam V."/>
            <person name="Chakraborty S."/>
            <person name="Pramanik A."/>
            <person name="Mukherjee J."/>
            <person name="Brink B."/>
        </authorList>
    </citation>
    <scope>NUCLEOTIDE SEQUENCE [LARGE SCALE GENOMIC DNA]</scope>
    <source>
        <strain evidence="2 3">AP17</strain>
    </source>
</reference>
<dbReference type="AlphaFoldDB" id="A0A6H1U2J9"/>
<keyword evidence="3" id="KW-1185">Reference proteome</keyword>
<dbReference type="InterPro" id="IPR052204">
    <property type="entry name" value="PpiC/parvulin_rotamase"/>
</dbReference>
<keyword evidence="2" id="KW-0808">Transferase</keyword>
<dbReference type="PROSITE" id="PS50206">
    <property type="entry name" value="RHODANESE_3"/>
    <property type="match status" value="1"/>
</dbReference>
<dbReference type="GO" id="GO:0016740">
    <property type="term" value="F:transferase activity"/>
    <property type="evidence" value="ECO:0007669"/>
    <property type="project" value="UniProtKB-KW"/>
</dbReference>
<dbReference type="InterPro" id="IPR001763">
    <property type="entry name" value="Rhodanese-like_dom"/>
</dbReference>
<evidence type="ECO:0000259" key="1">
    <source>
        <dbReference type="PROSITE" id="PS50206"/>
    </source>
</evidence>
<gene>
    <name evidence="2" type="ORF">HCG48_18855</name>
</gene>
<accession>A0A6H1U2J9</accession>
<dbReference type="SMART" id="SM00450">
    <property type="entry name" value="RHOD"/>
    <property type="match status" value="1"/>
</dbReference>
<proteinExistence type="predicted"/>
<dbReference type="KEGG" id="oxy:HCG48_18855"/>
<dbReference type="PANTHER" id="PTHR43629">
    <property type="entry name" value="PEPTIDYL-PROLYL CIS-TRANS ISOMERASE"/>
    <property type="match status" value="1"/>
</dbReference>
<dbReference type="SUPFAM" id="SSF52821">
    <property type="entry name" value="Rhodanese/Cell cycle control phosphatase"/>
    <property type="match status" value="1"/>
</dbReference>
<dbReference type="RefSeq" id="WP_168570539.1">
    <property type="nucleotide sequence ID" value="NZ_CP051167.1"/>
</dbReference>
<dbReference type="Gene3D" id="3.40.250.10">
    <property type="entry name" value="Rhodanese-like domain"/>
    <property type="match status" value="1"/>
</dbReference>
<organism evidence="2 3">
    <name type="scientific">Oxynema aestuarii AP17</name>
    <dbReference type="NCBI Taxonomy" id="2064643"/>
    <lineage>
        <taxon>Bacteria</taxon>
        <taxon>Bacillati</taxon>
        <taxon>Cyanobacteriota</taxon>
        <taxon>Cyanophyceae</taxon>
        <taxon>Oscillatoriophycideae</taxon>
        <taxon>Oscillatoriales</taxon>
        <taxon>Oscillatoriaceae</taxon>
        <taxon>Oxynema</taxon>
        <taxon>Oxynema aestuarii</taxon>
    </lineage>
</organism>
<dbReference type="EMBL" id="CP051167">
    <property type="protein sequence ID" value="QIZ72390.1"/>
    <property type="molecule type" value="Genomic_DNA"/>
</dbReference>
<dbReference type="Pfam" id="PF00581">
    <property type="entry name" value="Rhodanese"/>
    <property type="match status" value="1"/>
</dbReference>
<dbReference type="PANTHER" id="PTHR43629:SF2">
    <property type="entry name" value="RHODANESE-LIKE_PPIC DOMAIN-CONTAINING PROTEIN 12, CHLOROPLASTIC"/>
    <property type="match status" value="1"/>
</dbReference>
<feature type="domain" description="Rhodanese" evidence="1">
    <location>
        <begin position="25"/>
        <end position="117"/>
    </location>
</feature>